<dbReference type="Gene3D" id="1.10.287.130">
    <property type="match status" value="1"/>
</dbReference>
<dbReference type="InterPro" id="IPR036890">
    <property type="entry name" value="HATPase_C_sf"/>
</dbReference>
<evidence type="ECO:0000313" key="10">
    <source>
        <dbReference type="EMBL" id="RDH86066.1"/>
    </source>
</evidence>
<keyword evidence="7" id="KW-0067">ATP-binding</keyword>
<dbReference type="PANTHER" id="PTHR43065:SF46">
    <property type="entry name" value="C4-DICARBOXYLATE TRANSPORT SENSOR PROTEIN DCTB"/>
    <property type="match status" value="1"/>
</dbReference>
<dbReference type="SUPFAM" id="SSF47384">
    <property type="entry name" value="Homodimeric domain of signal transducing histidine kinase"/>
    <property type="match status" value="1"/>
</dbReference>
<dbReference type="InterPro" id="IPR003594">
    <property type="entry name" value="HATPase_dom"/>
</dbReference>
<name>A0A370DPK8_9GAMM</name>
<dbReference type="InterPro" id="IPR003661">
    <property type="entry name" value="HisK_dim/P_dom"/>
</dbReference>
<protein>
    <recommendedName>
        <fullName evidence="2">histidine kinase</fullName>
        <ecNumber evidence="2">2.7.13.3</ecNumber>
    </recommendedName>
</protein>
<dbReference type="SMART" id="SM00387">
    <property type="entry name" value="HATPase_c"/>
    <property type="match status" value="1"/>
</dbReference>
<dbReference type="CDD" id="cd00082">
    <property type="entry name" value="HisKA"/>
    <property type="match status" value="1"/>
</dbReference>
<keyword evidence="11" id="KW-1185">Reference proteome</keyword>
<evidence type="ECO:0000259" key="9">
    <source>
        <dbReference type="PROSITE" id="PS50109"/>
    </source>
</evidence>
<evidence type="ECO:0000313" key="11">
    <source>
        <dbReference type="Proteomes" id="UP000254266"/>
    </source>
</evidence>
<dbReference type="EMBL" id="QFXC01000002">
    <property type="protein sequence ID" value="RDH86066.1"/>
    <property type="molecule type" value="Genomic_DNA"/>
</dbReference>
<dbReference type="AlphaFoldDB" id="A0A370DPK8"/>
<dbReference type="Proteomes" id="UP000254266">
    <property type="component" value="Unassembled WGS sequence"/>
</dbReference>
<accession>A0A370DPK8</accession>
<dbReference type="PROSITE" id="PS50109">
    <property type="entry name" value="HIS_KIN"/>
    <property type="match status" value="1"/>
</dbReference>
<dbReference type="Pfam" id="PF02518">
    <property type="entry name" value="HATPase_c"/>
    <property type="match status" value="1"/>
</dbReference>
<dbReference type="InterPro" id="IPR005467">
    <property type="entry name" value="His_kinase_dom"/>
</dbReference>
<keyword evidence="5" id="KW-0547">Nucleotide-binding</keyword>
<evidence type="ECO:0000256" key="8">
    <source>
        <dbReference type="ARBA" id="ARBA00023012"/>
    </source>
</evidence>
<evidence type="ECO:0000256" key="3">
    <source>
        <dbReference type="ARBA" id="ARBA00022553"/>
    </source>
</evidence>
<dbReference type="SMART" id="SM00388">
    <property type="entry name" value="HisKA"/>
    <property type="match status" value="1"/>
</dbReference>
<sequence>MKPRSETTLSNNKPSKEYVNLHKKSATQREVELTIQNDILNNKLLLASKMENMGLLSAGISHDFNNILHLIIGFSEIAIHKTSRDDPAYNYLLKILKNAELGKHLTEKILSYNRQHNKLESESVLLHHSVSEAIELVKIGVSKKITIVQNLQNTGKILADQAGIFQIVMNLCLNAIHAMKVRGGLLSIDLNLKNHDGKIWHLLEIKDTGHGMKESTMKNIFDPLFTTKPETEGTGLGLPTVYNIISQYQGIITVTSDFGSGSCFSVLLPIDNY</sequence>
<reference evidence="10 11" key="1">
    <citation type="journal article" date="2018" name="ISME J.">
        <title>Endosymbiont genomes yield clues of tubeworm success.</title>
        <authorList>
            <person name="Li Y."/>
            <person name="Liles M.R."/>
            <person name="Halanych K.M."/>
        </authorList>
    </citation>
    <scope>NUCLEOTIDE SEQUENCE [LARGE SCALE GENOMIC DNA]</scope>
    <source>
        <strain evidence="10">A1464</strain>
    </source>
</reference>
<keyword evidence="6" id="KW-0418">Kinase</keyword>
<comment type="catalytic activity">
    <reaction evidence="1">
        <text>ATP + protein L-histidine = ADP + protein N-phospho-L-histidine.</text>
        <dbReference type="EC" id="2.7.13.3"/>
    </reaction>
</comment>
<gene>
    <name evidence="10" type="ORF">DIZ80_00940</name>
</gene>
<proteinExistence type="predicted"/>
<dbReference type="GO" id="GO:0000155">
    <property type="term" value="F:phosphorelay sensor kinase activity"/>
    <property type="evidence" value="ECO:0007669"/>
    <property type="project" value="InterPro"/>
</dbReference>
<evidence type="ECO:0000256" key="6">
    <source>
        <dbReference type="ARBA" id="ARBA00022777"/>
    </source>
</evidence>
<evidence type="ECO:0000256" key="4">
    <source>
        <dbReference type="ARBA" id="ARBA00022679"/>
    </source>
</evidence>
<evidence type="ECO:0000256" key="5">
    <source>
        <dbReference type="ARBA" id="ARBA00022741"/>
    </source>
</evidence>
<dbReference type="InterPro" id="IPR036097">
    <property type="entry name" value="HisK_dim/P_sf"/>
</dbReference>
<dbReference type="Gene3D" id="3.30.565.10">
    <property type="entry name" value="Histidine kinase-like ATPase, C-terminal domain"/>
    <property type="match status" value="1"/>
</dbReference>
<evidence type="ECO:0000256" key="7">
    <source>
        <dbReference type="ARBA" id="ARBA00022840"/>
    </source>
</evidence>
<feature type="domain" description="Histidine kinase" evidence="9">
    <location>
        <begin position="59"/>
        <end position="272"/>
    </location>
</feature>
<dbReference type="PANTHER" id="PTHR43065">
    <property type="entry name" value="SENSOR HISTIDINE KINASE"/>
    <property type="match status" value="1"/>
</dbReference>
<dbReference type="EC" id="2.7.13.3" evidence="2"/>
<evidence type="ECO:0000256" key="2">
    <source>
        <dbReference type="ARBA" id="ARBA00012438"/>
    </source>
</evidence>
<dbReference type="PRINTS" id="PR00344">
    <property type="entry name" value="BCTRLSENSOR"/>
</dbReference>
<dbReference type="Pfam" id="PF00512">
    <property type="entry name" value="HisKA"/>
    <property type="match status" value="1"/>
</dbReference>
<organism evidence="10 11">
    <name type="scientific">endosymbiont of Galathealinum brachiosum</name>
    <dbReference type="NCBI Taxonomy" id="2200906"/>
    <lineage>
        <taxon>Bacteria</taxon>
        <taxon>Pseudomonadati</taxon>
        <taxon>Pseudomonadota</taxon>
        <taxon>Gammaproteobacteria</taxon>
        <taxon>sulfur-oxidizing symbionts</taxon>
    </lineage>
</organism>
<keyword evidence="3" id="KW-0597">Phosphoprotein</keyword>
<keyword evidence="8" id="KW-0902">Two-component regulatory system</keyword>
<dbReference type="InterPro" id="IPR004358">
    <property type="entry name" value="Sig_transdc_His_kin-like_C"/>
</dbReference>
<evidence type="ECO:0000256" key="1">
    <source>
        <dbReference type="ARBA" id="ARBA00000085"/>
    </source>
</evidence>
<keyword evidence="4" id="KW-0808">Transferase</keyword>
<comment type="caution">
    <text evidence="10">The sequence shown here is derived from an EMBL/GenBank/DDBJ whole genome shotgun (WGS) entry which is preliminary data.</text>
</comment>
<dbReference type="SUPFAM" id="SSF55874">
    <property type="entry name" value="ATPase domain of HSP90 chaperone/DNA topoisomerase II/histidine kinase"/>
    <property type="match status" value="1"/>
</dbReference>